<dbReference type="SMART" id="SM00487">
    <property type="entry name" value="DEXDc"/>
    <property type="match status" value="1"/>
</dbReference>
<organism evidence="8 9">
    <name type="scientific">Galdieria partita</name>
    <dbReference type="NCBI Taxonomy" id="83374"/>
    <lineage>
        <taxon>Eukaryota</taxon>
        <taxon>Rhodophyta</taxon>
        <taxon>Bangiophyceae</taxon>
        <taxon>Galdieriales</taxon>
        <taxon>Galdieriaceae</taxon>
        <taxon>Galdieria</taxon>
    </lineage>
</organism>
<dbReference type="AlphaFoldDB" id="A0A9C7PYQ4"/>
<proteinExistence type="inferred from homology"/>
<feature type="domain" description="Helicase ATP-binding" evidence="6">
    <location>
        <begin position="345"/>
        <end position="501"/>
    </location>
</feature>
<evidence type="ECO:0000256" key="2">
    <source>
        <dbReference type="ARBA" id="ARBA00022741"/>
    </source>
</evidence>
<dbReference type="InterPro" id="IPR050699">
    <property type="entry name" value="RNA-DNA_Helicase"/>
</dbReference>
<dbReference type="PANTHER" id="PTHR12131">
    <property type="entry name" value="ATP-DEPENDENT RNA AND DNA HELICASE"/>
    <property type="match status" value="1"/>
</dbReference>
<protein>
    <submittedName>
        <fullName evidence="8">Uncharacterized protein</fullName>
    </submittedName>
</protein>
<dbReference type="Pfam" id="PF08148">
    <property type="entry name" value="DSHCT"/>
    <property type="match status" value="1"/>
</dbReference>
<dbReference type="PANTHER" id="PTHR12131:SF1">
    <property type="entry name" value="ATP-DEPENDENT RNA HELICASE SUPV3L1, MITOCHONDRIAL-RELATED"/>
    <property type="match status" value="1"/>
</dbReference>
<keyword evidence="5" id="KW-0067">ATP-binding</keyword>
<evidence type="ECO:0000259" key="6">
    <source>
        <dbReference type="PROSITE" id="PS51192"/>
    </source>
</evidence>
<dbReference type="Proteomes" id="UP001061958">
    <property type="component" value="Unassembled WGS sequence"/>
</dbReference>
<evidence type="ECO:0000259" key="7">
    <source>
        <dbReference type="PROSITE" id="PS51194"/>
    </source>
</evidence>
<dbReference type="SUPFAM" id="SSF52540">
    <property type="entry name" value="P-loop containing nucleoside triphosphate hydrolases"/>
    <property type="match status" value="1"/>
</dbReference>
<dbReference type="PROSITE" id="PS51194">
    <property type="entry name" value="HELICASE_CTER"/>
    <property type="match status" value="1"/>
</dbReference>
<dbReference type="InterPro" id="IPR016438">
    <property type="entry name" value="SKI2-like"/>
</dbReference>
<dbReference type="InterPro" id="IPR014001">
    <property type="entry name" value="Helicase_ATP-bd"/>
</dbReference>
<dbReference type="InterPro" id="IPR012961">
    <property type="entry name" value="Ski2/MTR4_C"/>
</dbReference>
<keyword evidence="3" id="KW-0378">Hydrolase</keyword>
<dbReference type="Gene3D" id="3.40.50.300">
    <property type="entry name" value="P-loop containing nucleotide triphosphate hydrolases"/>
    <property type="match status" value="2"/>
</dbReference>
<feature type="domain" description="Helicase C-terminal" evidence="7">
    <location>
        <begin position="566"/>
        <end position="766"/>
    </location>
</feature>
<dbReference type="Gene3D" id="1.10.3380.30">
    <property type="match status" value="2"/>
</dbReference>
<dbReference type="GO" id="GO:0003723">
    <property type="term" value="F:RNA binding"/>
    <property type="evidence" value="ECO:0007669"/>
    <property type="project" value="InterPro"/>
</dbReference>
<evidence type="ECO:0000256" key="4">
    <source>
        <dbReference type="ARBA" id="ARBA00022806"/>
    </source>
</evidence>
<sequence length="1258" mass="144254">MESSSDFMETFPIVVEALLSLLPKEKYDIVELDTIGLGELTASIVSEGSQYLLRTNTLFSQDCVCLKENQQEEWEQADVSSSFLREPSDEYHRGSTQKKPFSCLLNQSQWEQELQQQYWKSFSEELEAIIEHCSVTNRVESMEWKENLLQWCDVKLLKEGANQLIHSSNGLLEQYAPDEETIRQLEIARARHASESGDYYVIGDESSMASVQAALKQDTSAAWNAFSLTEEDFKLLGVDKEEATFVDTQAHKNERLDIKGDSQVVQNVEEKVLSSDSLHEEVDIMLQSQQNEFHFSLLERRRSRAMTEEEWAIMDTEDISEFWNSEPNLAMEFPFELDDFQKRAILHLEQEENVFVTAHTSAGKTVVAEYAIALAMQHQTKCIYTSPIKTLSNQKYRDFQDKFSDVGIITGDISINPQGSCLIVTTEILRSMLYKGADVVRDIEFVVFDEVHYINDEERGVVWEEVIIMLPPRIKIIMLSATVPNALDFAKWVGRTRQSKVFVISTHYRPVPLQHSAFLKGEMLTLVDSNGRFLEESYRKISQLVKEDKGNRTGGPFGGKKGSWTKLTNFLKKQQLTPAVIFCFSKRRCEEAADSLQAVDLTEGANEKSSIHQFVEHSIARLKREDRQLPQIERLKEMLKRGIAVHHAGILPIMKECVEILFQRGLVRILFATETFAMGVNMPARTVVFSSLRKHDGRSFRFVEPGEYIQMAGRAGRRGLDAVGNVLIYLSDDVPDAATLKYIITGPPIRLSSRFRLTYNMILNLLRVEDLKVEDMIRRSFGEAASNMDLNVMLRLLRNGQTKLEEWDQQLHEELQDSSLGLTFGDFEQYYFLYREVRKWNEYFVDRLWNIPMIANHFLSPGRVVEILDDCFGISNALIIKGLEKLSRTQDTRVLLQPDRDRRSVISVLYLLAPSYYERLEVTNDLIEKGKLGEYYWVLKRIDLNRVIAPISERLANIHPAVFLPLRGGVNSSELNRAVDFLRKITLSSRMDPKKHMNVNDFEVENGWQERETFIAKWRQSNVPKSNSFPFSLQLLDNYHQLSDKLSVLQWIMSDESLQLMPDYTLRIQVLRKLEFVNEENVVQLKGRAACEINTCDSLLVTQVVFENVLDKLDAAECASFLSVFVFQGSSQVSEFDWTPTLEEALESVRKMALAIGNLQAECGLPVSPPEYLRQNIQIALTQVVLWWAQGRSFSEICSITDVPEGSIVRNINRLAELLKELKNVARVIGNPTLYQKLERANESIRRDICFAASLYVS</sequence>
<evidence type="ECO:0000256" key="3">
    <source>
        <dbReference type="ARBA" id="ARBA00022801"/>
    </source>
</evidence>
<keyword evidence="4" id="KW-0347">Helicase</keyword>
<comment type="caution">
    <text evidence="8">The sequence shown here is derived from an EMBL/GenBank/DDBJ whole genome shotgun (WGS) entry which is preliminary data.</text>
</comment>
<dbReference type="FunFam" id="3.40.50.300:FF:000987">
    <property type="entry name" value="DEAD/DEAH box RNA helicase"/>
    <property type="match status" value="1"/>
</dbReference>
<name>A0A9C7PYQ4_9RHOD</name>
<evidence type="ECO:0000313" key="8">
    <source>
        <dbReference type="EMBL" id="GJQ12604.1"/>
    </source>
</evidence>
<gene>
    <name evidence="8" type="ORF">GpartN1_g4395.t1</name>
</gene>
<comment type="similarity">
    <text evidence="1">Belongs to the helicase family. SKI2 subfamily.</text>
</comment>
<evidence type="ECO:0000313" key="9">
    <source>
        <dbReference type="Proteomes" id="UP001061958"/>
    </source>
</evidence>
<dbReference type="FunFam" id="3.40.50.300:FF:000354">
    <property type="entry name" value="ATP-dependent RNA helicase SKI2"/>
    <property type="match status" value="1"/>
</dbReference>
<reference evidence="8" key="1">
    <citation type="journal article" date="2022" name="Proc. Natl. Acad. Sci. U.S.A.">
        <title>Life cycle and functional genomics of the unicellular red alga Galdieria for elucidating algal and plant evolution and industrial use.</title>
        <authorList>
            <person name="Hirooka S."/>
            <person name="Itabashi T."/>
            <person name="Ichinose T.M."/>
            <person name="Onuma R."/>
            <person name="Fujiwara T."/>
            <person name="Yamashita S."/>
            <person name="Jong L.W."/>
            <person name="Tomita R."/>
            <person name="Iwane A.H."/>
            <person name="Miyagishima S.Y."/>
        </authorList>
    </citation>
    <scope>NUCLEOTIDE SEQUENCE</scope>
    <source>
        <strain evidence="8">NBRC 102759</strain>
    </source>
</reference>
<dbReference type="InterPro" id="IPR001650">
    <property type="entry name" value="Helicase_C-like"/>
</dbReference>
<keyword evidence="2" id="KW-0547">Nucleotide-binding</keyword>
<dbReference type="PROSITE" id="PS51192">
    <property type="entry name" value="HELICASE_ATP_BIND_1"/>
    <property type="match status" value="1"/>
</dbReference>
<dbReference type="GO" id="GO:0070478">
    <property type="term" value="P:nuclear-transcribed mRNA catabolic process, 3'-5' exonucleolytic nonsense-mediated decay"/>
    <property type="evidence" value="ECO:0007669"/>
    <property type="project" value="TreeGrafter"/>
</dbReference>
<dbReference type="GO" id="GO:0005524">
    <property type="term" value="F:ATP binding"/>
    <property type="evidence" value="ECO:0007669"/>
    <property type="project" value="UniProtKB-KW"/>
</dbReference>
<dbReference type="EMBL" id="BQMJ01000035">
    <property type="protein sequence ID" value="GJQ12604.1"/>
    <property type="molecule type" value="Genomic_DNA"/>
</dbReference>
<dbReference type="SMART" id="SM00490">
    <property type="entry name" value="HELICc"/>
    <property type="match status" value="1"/>
</dbReference>
<dbReference type="GO" id="GO:0055087">
    <property type="term" value="C:Ski complex"/>
    <property type="evidence" value="ECO:0007669"/>
    <property type="project" value="TreeGrafter"/>
</dbReference>
<dbReference type="CDD" id="cd18795">
    <property type="entry name" value="SF2_C_Ski2"/>
    <property type="match status" value="1"/>
</dbReference>
<dbReference type="Pfam" id="PF00271">
    <property type="entry name" value="Helicase_C"/>
    <property type="match status" value="1"/>
</dbReference>
<dbReference type="PIRSF" id="PIRSF005198">
    <property type="entry name" value="Antiviral_helicase_SKI2"/>
    <property type="match status" value="1"/>
</dbReference>
<evidence type="ECO:0000256" key="1">
    <source>
        <dbReference type="ARBA" id="ARBA00010140"/>
    </source>
</evidence>
<dbReference type="GO" id="GO:0016787">
    <property type="term" value="F:hydrolase activity"/>
    <property type="evidence" value="ECO:0007669"/>
    <property type="project" value="UniProtKB-KW"/>
</dbReference>
<dbReference type="SMART" id="SM01142">
    <property type="entry name" value="DSHCT"/>
    <property type="match status" value="1"/>
</dbReference>
<accession>A0A9C7PYQ4</accession>
<dbReference type="OrthoDB" id="64767at2759"/>
<evidence type="ECO:0000256" key="5">
    <source>
        <dbReference type="ARBA" id="ARBA00022840"/>
    </source>
</evidence>
<dbReference type="InterPro" id="IPR011545">
    <property type="entry name" value="DEAD/DEAH_box_helicase_dom"/>
</dbReference>
<dbReference type="Pfam" id="PF00270">
    <property type="entry name" value="DEAD"/>
    <property type="match status" value="1"/>
</dbReference>
<dbReference type="InterPro" id="IPR027417">
    <property type="entry name" value="P-loop_NTPase"/>
</dbReference>
<keyword evidence="9" id="KW-1185">Reference proteome</keyword>
<dbReference type="GO" id="GO:0003724">
    <property type="term" value="F:RNA helicase activity"/>
    <property type="evidence" value="ECO:0007669"/>
    <property type="project" value="InterPro"/>
</dbReference>
<reference evidence="8" key="2">
    <citation type="submission" date="2022-01" db="EMBL/GenBank/DDBJ databases">
        <authorList>
            <person name="Hirooka S."/>
            <person name="Miyagishima S.Y."/>
        </authorList>
    </citation>
    <scope>NUCLEOTIDE SEQUENCE</scope>
    <source>
        <strain evidence="8">NBRC 102759</strain>
    </source>
</reference>